<reference evidence="1" key="1">
    <citation type="submission" date="2021-10" db="EMBL/GenBank/DDBJ databases">
        <title>Tropical sea cucumber genome reveals ecological adaptation and Cuvierian tubules defense mechanism.</title>
        <authorList>
            <person name="Chen T."/>
        </authorList>
    </citation>
    <scope>NUCLEOTIDE SEQUENCE</scope>
    <source>
        <strain evidence="1">Nanhai2018</strain>
        <tissue evidence="1">Muscle</tissue>
    </source>
</reference>
<evidence type="ECO:0000313" key="1">
    <source>
        <dbReference type="EMBL" id="KAJ8028298.1"/>
    </source>
</evidence>
<evidence type="ECO:0000313" key="2">
    <source>
        <dbReference type="Proteomes" id="UP001152320"/>
    </source>
</evidence>
<dbReference type="EMBL" id="JAIZAY010000015">
    <property type="protein sequence ID" value="KAJ8028298.1"/>
    <property type="molecule type" value="Genomic_DNA"/>
</dbReference>
<protein>
    <submittedName>
        <fullName evidence="1">Uncharacterized protein</fullName>
    </submittedName>
</protein>
<dbReference type="AlphaFoldDB" id="A0A9Q1BKI8"/>
<keyword evidence="2" id="KW-1185">Reference proteome</keyword>
<sequence length="71" mass="8322">MESISRLTLARRNSHQWRSLGDCTQGYTVLDYIWTRKIANTMKQRSSRTLAYFSGMSFRSNGRVRSQNFVV</sequence>
<proteinExistence type="predicted"/>
<name>A0A9Q1BKI8_HOLLE</name>
<comment type="caution">
    <text evidence="1">The sequence shown here is derived from an EMBL/GenBank/DDBJ whole genome shotgun (WGS) entry which is preliminary data.</text>
</comment>
<accession>A0A9Q1BKI8</accession>
<dbReference type="Proteomes" id="UP001152320">
    <property type="component" value="Chromosome 15"/>
</dbReference>
<organism evidence="1 2">
    <name type="scientific">Holothuria leucospilota</name>
    <name type="common">Black long sea cucumber</name>
    <name type="synonym">Mertensiothuria leucospilota</name>
    <dbReference type="NCBI Taxonomy" id="206669"/>
    <lineage>
        <taxon>Eukaryota</taxon>
        <taxon>Metazoa</taxon>
        <taxon>Echinodermata</taxon>
        <taxon>Eleutherozoa</taxon>
        <taxon>Echinozoa</taxon>
        <taxon>Holothuroidea</taxon>
        <taxon>Aspidochirotacea</taxon>
        <taxon>Aspidochirotida</taxon>
        <taxon>Holothuriidae</taxon>
        <taxon>Holothuria</taxon>
    </lineage>
</organism>
<gene>
    <name evidence="1" type="ORF">HOLleu_30498</name>
</gene>